<dbReference type="EMBL" id="JAANQT010002547">
    <property type="protein sequence ID" value="KAG1302238.1"/>
    <property type="molecule type" value="Genomic_DNA"/>
</dbReference>
<feature type="compositionally biased region" description="Basic and acidic residues" evidence="1">
    <location>
        <begin position="43"/>
        <end position="64"/>
    </location>
</feature>
<dbReference type="AlphaFoldDB" id="A0A9P7BMS6"/>
<gene>
    <name evidence="2" type="ORF">G6F64_011100</name>
</gene>
<evidence type="ECO:0008006" key="4">
    <source>
        <dbReference type="Google" id="ProtNLM"/>
    </source>
</evidence>
<organism evidence="2 3">
    <name type="scientific">Rhizopus oryzae</name>
    <name type="common">Mucormycosis agent</name>
    <name type="synonym">Rhizopus arrhizus var. delemar</name>
    <dbReference type="NCBI Taxonomy" id="64495"/>
    <lineage>
        <taxon>Eukaryota</taxon>
        <taxon>Fungi</taxon>
        <taxon>Fungi incertae sedis</taxon>
        <taxon>Mucoromycota</taxon>
        <taxon>Mucoromycotina</taxon>
        <taxon>Mucoromycetes</taxon>
        <taxon>Mucorales</taxon>
        <taxon>Mucorineae</taxon>
        <taxon>Rhizopodaceae</taxon>
        <taxon>Rhizopus</taxon>
    </lineage>
</organism>
<feature type="region of interest" description="Disordered" evidence="1">
    <location>
        <begin position="40"/>
        <end position="106"/>
    </location>
</feature>
<dbReference type="SUPFAM" id="SSF50729">
    <property type="entry name" value="PH domain-like"/>
    <property type="match status" value="1"/>
</dbReference>
<evidence type="ECO:0000313" key="3">
    <source>
        <dbReference type="Proteomes" id="UP000716291"/>
    </source>
</evidence>
<dbReference type="OrthoDB" id="2119658at2759"/>
<proteinExistence type="predicted"/>
<reference evidence="2" key="1">
    <citation type="journal article" date="2020" name="Microb. Genom.">
        <title>Genetic diversity of clinical and environmental Mucorales isolates obtained from an investigation of mucormycosis cases among solid organ transplant recipients.</title>
        <authorList>
            <person name="Nguyen M.H."/>
            <person name="Kaul D."/>
            <person name="Muto C."/>
            <person name="Cheng S.J."/>
            <person name="Richter R.A."/>
            <person name="Bruno V.M."/>
            <person name="Liu G."/>
            <person name="Beyhan S."/>
            <person name="Sundermann A.J."/>
            <person name="Mounaud S."/>
            <person name="Pasculle A.W."/>
            <person name="Nierman W.C."/>
            <person name="Driscoll E."/>
            <person name="Cumbie R."/>
            <person name="Clancy C.J."/>
            <person name="Dupont C.L."/>
        </authorList>
    </citation>
    <scope>NUCLEOTIDE SEQUENCE</scope>
    <source>
        <strain evidence="2">GL11</strain>
    </source>
</reference>
<name>A0A9P7BMS6_RHIOR</name>
<evidence type="ECO:0000256" key="1">
    <source>
        <dbReference type="SAM" id="MobiDB-lite"/>
    </source>
</evidence>
<dbReference type="Proteomes" id="UP000716291">
    <property type="component" value="Unassembled WGS sequence"/>
</dbReference>
<accession>A0A9P7BMS6</accession>
<sequence length="554" mass="63651">MHTERHIQDYSKTNWGHFRRHTSQKITPLVHFYEKSAAVQKDVNSKHPKEPMEESLERSEKDASLLEEEQGGNDGRVTEKKKSQTCPNLSLCAPDRPLPPLPTERKPRMTRAISKGQMHLKRTTTWIGLPVQKWLASPPMQNLGVMMSKRYHSIAENMVRLPHTTHEDTGKEEDGLCSSKDFVYRTNHDHCTFIRNQVQAHDSKEQSLGAFNKKVFVAPKRFMHCRVMQIINVGSDRECEYELSVYHNGQEQSTQRGLLHKIDKNLSADRPQEDAVRFEIQEPFSLTFAVAAHYTNTRLRDGLAKMGLWTAQAKSSSHKNLSPAGFSVLTFESKQDTQHHGITRFKLTKADEQRKTFSTWFHVELVVDLKVIEELPETVQKFPWAYTLTEPVASQPDALLQDPAQVQLSLQHCVSGDYLTLYTRGIAHPAWKRYWASLEGRRLVLYDFTYKTNREPLSTLSLMPLQWVGKPSLDDCEQVGIARKTGVMLQFDRLKAVFSEDVHFDESEHLNGKAFFYCDDETNAAHWHRALAAHIASTVRSDENEGGIDLRFLW</sequence>
<protein>
    <recommendedName>
        <fullName evidence="4">PH domain-containing protein</fullName>
    </recommendedName>
</protein>
<evidence type="ECO:0000313" key="2">
    <source>
        <dbReference type="EMBL" id="KAG1302238.1"/>
    </source>
</evidence>
<keyword evidence="3" id="KW-1185">Reference proteome</keyword>
<comment type="caution">
    <text evidence="2">The sequence shown here is derived from an EMBL/GenBank/DDBJ whole genome shotgun (WGS) entry which is preliminary data.</text>
</comment>